<gene>
    <name evidence="1" type="ORF">HMPREF0539_0442</name>
</gene>
<dbReference type="HOGENOM" id="CLU_3081204_0_0_9"/>
<evidence type="ECO:0000313" key="1">
    <source>
        <dbReference type="EMBL" id="EEN81451.1"/>
    </source>
</evidence>
<proteinExistence type="predicted"/>
<dbReference type="EMBL" id="ACIZ01000019">
    <property type="protein sequence ID" value="EEN81451.1"/>
    <property type="molecule type" value="Genomic_DNA"/>
</dbReference>
<comment type="caution">
    <text evidence="1">The sequence shown here is derived from an EMBL/GenBank/DDBJ whole genome shotgun (WGS) entry which is preliminary data.</text>
</comment>
<dbReference type="AlphaFoldDB" id="C2JU58"/>
<evidence type="ECO:0000313" key="2">
    <source>
        <dbReference type="Proteomes" id="UP000004525"/>
    </source>
</evidence>
<name>C2JU58_LACRM</name>
<protein>
    <submittedName>
        <fullName evidence="1">Uncharacterized protein</fullName>
    </submittedName>
</protein>
<sequence>MNTPIAEENKYSFRAFVLSKGFLSYHFKVSFEKIEGLSAFINVNSLASFTIA</sequence>
<accession>C2JU58</accession>
<dbReference type="Proteomes" id="UP000004525">
    <property type="component" value="Unassembled WGS sequence"/>
</dbReference>
<keyword evidence="2" id="KW-1185">Reference proteome</keyword>
<reference evidence="1" key="1">
    <citation type="submission" date="2009-01" db="EMBL/GenBank/DDBJ databases">
        <authorList>
            <person name="Qin X."/>
            <person name="Bachman B."/>
            <person name="Battles P."/>
            <person name="Bell A."/>
            <person name="Bess C."/>
            <person name="Bickham C."/>
            <person name="Chaboub L."/>
            <person name="Chen D."/>
            <person name="Coyle M."/>
            <person name="Deiros D.R."/>
            <person name="Dinh H."/>
            <person name="Forbes L."/>
            <person name="Fowler G."/>
            <person name="Francisco L."/>
            <person name="Fu Q."/>
            <person name="Gubbala S."/>
            <person name="Hale W."/>
            <person name="Han Y."/>
            <person name="Hemphill L."/>
            <person name="Highlander S.K."/>
            <person name="Hirani K."/>
            <person name="Hogues M."/>
            <person name="Jackson L."/>
            <person name="Jakkamsetti A."/>
            <person name="Javaid M."/>
            <person name="Jiang H."/>
            <person name="Korchina V."/>
            <person name="Kovar C."/>
            <person name="Lara F."/>
            <person name="Lee S."/>
            <person name="Mata R."/>
            <person name="Mathew T."/>
            <person name="Moen C."/>
            <person name="Morales K."/>
            <person name="Munidasa M."/>
            <person name="Nazareth L."/>
            <person name="Ngo R."/>
            <person name="Nguyen L."/>
            <person name="Okwuonu G."/>
            <person name="Ongeri F."/>
            <person name="Patil S."/>
            <person name="Petrosino J."/>
            <person name="Pham C."/>
            <person name="Pham P."/>
            <person name="Pu L.-L."/>
            <person name="Puazo M."/>
            <person name="Raj R."/>
            <person name="Reid J."/>
            <person name="Rouhana J."/>
            <person name="Saada N."/>
            <person name="Shang Y."/>
            <person name="Simmons D."/>
            <person name="Thornton R."/>
            <person name="Warren J."/>
            <person name="Weissenberger G."/>
            <person name="Zhang J."/>
            <person name="Zhang L."/>
            <person name="Zhou C."/>
            <person name="Zhu D."/>
            <person name="Muzny D."/>
            <person name="Worley K."/>
            <person name="Gibbs R."/>
        </authorList>
    </citation>
    <scope>NUCLEOTIDE SEQUENCE [LARGE SCALE GENOMIC DNA]</scope>
    <source>
        <strain evidence="1">LMS2-1</strain>
    </source>
</reference>
<organism evidence="1 2">
    <name type="scientific">Lacticaseibacillus rhamnosus (strain LMS2-1)</name>
    <dbReference type="NCBI Taxonomy" id="525361"/>
    <lineage>
        <taxon>Bacteria</taxon>
        <taxon>Bacillati</taxon>
        <taxon>Bacillota</taxon>
        <taxon>Bacilli</taxon>
        <taxon>Lactobacillales</taxon>
        <taxon>Lactobacillaceae</taxon>
        <taxon>Lacticaseibacillus</taxon>
    </lineage>
</organism>